<dbReference type="STRING" id="698762.SAMN00808754_1264"/>
<evidence type="ECO:0000256" key="6">
    <source>
        <dbReference type="ARBA" id="ARBA00023229"/>
    </source>
</evidence>
<comment type="function">
    <text evidence="7">Converts 2C-methyl-D-erythritol 2,4-cyclodiphosphate (ME-2,4cPP) into 1-hydroxy-2-methyl-2-(E)-butenyl 4-diphosphate.</text>
</comment>
<comment type="catalytic activity">
    <reaction evidence="7">
        <text>(2E)-4-hydroxy-3-methylbut-2-enyl diphosphate + oxidized [flavodoxin] + H2O + 2 H(+) = 2-C-methyl-D-erythritol 2,4-cyclic diphosphate + reduced [flavodoxin]</text>
        <dbReference type="Rhea" id="RHEA:43604"/>
        <dbReference type="Rhea" id="RHEA-COMP:10622"/>
        <dbReference type="Rhea" id="RHEA-COMP:10623"/>
        <dbReference type="ChEBI" id="CHEBI:15377"/>
        <dbReference type="ChEBI" id="CHEBI:15378"/>
        <dbReference type="ChEBI" id="CHEBI:57618"/>
        <dbReference type="ChEBI" id="CHEBI:58210"/>
        <dbReference type="ChEBI" id="CHEBI:58483"/>
        <dbReference type="ChEBI" id="CHEBI:128753"/>
        <dbReference type="EC" id="1.17.7.3"/>
    </reaction>
</comment>
<dbReference type="PANTHER" id="PTHR30454">
    <property type="entry name" value="4-HYDROXY-3-METHYLBUT-2-EN-1-YL DIPHOSPHATE SYNTHASE"/>
    <property type="match status" value="1"/>
</dbReference>
<keyword evidence="11" id="KW-1185">Reference proteome</keyword>
<dbReference type="Gene3D" id="3.20.20.20">
    <property type="entry name" value="Dihydropteroate synthase-like"/>
    <property type="match status" value="1"/>
</dbReference>
<protein>
    <recommendedName>
        <fullName evidence="7">4-hydroxy-3-methylbut-2-en-1-yl diphosphate synthase (flavodoxin)</fullName>
        <ecNumber evidence="7">1.17.7.3</ecNumber>
    </recommendedName>
    <alternativeName>
        <fullName evidence="7">1-hydroxy-2-methyl-2-(E)-butenyl 4-diphosphate synthase</fullName>
    </alternativeName>
</protein>
<keyword evidence="3 7" id="KW-0560">Oxidoreductase</keyword>
<dbReference type="InterPro" id="IPR011005">
    <property type="entry name" value="Dihydropteroate_synth-like_sf"/>
</dbReference>
<dbReference type="EMBL" id="LT838272">
    <property type="protein sequence ID" value="SMB95528.1"/>
    <property type="molecule type" value="Genomic_DNA"/>
</dbReference>
<comment type="cofactor">
    <cofactor evidence="7">
        <name>[4Fe-4S] cluster</name>
        <dbReference type="ChEBI" id="CHEBI:49883"/>
    </cofactor>
    <text evidence="7">Binds 1 [4Fe-4S] cluster.</text>
</comment>
<dbReference type="Pfam" id="PF04551">
    <property type="entry name" value="GcpE"/>
    <property type="match status" value="1"/>
</dbReference>
<feature type="binding site" evidence="7">
    <location>
        <position position="270"/>
    </location>
    <ligand>
        <name>[4Fe-4S] cluster</name>
        <dbReference type="ChEBI" id="CHEBI:49883"/>
    </ligand>
</feature>
<dbReference type="GO" id="GO:0005506">
    <property type="term" value="F:iron ion binding"/>
    <property type="evidence" value="ECO:0007669"/>
    <property type="project" value="InterPro"/>
</dbReference>
<feature type="domain" description="IspG C-terminal" evidence="9">
    <location>
        <begin position="263"/>
        <end position="351"/>
    </location>
</feature>
<dbReference type="NCBIfam" id="TIGR00612">
    <property type="entry name" value="ispG_gcpE"/>
    <property type="match status" value="1"/>
</dbReference>
<dbReference type="InterPro" id="IPR058579">
    <property type="entry name" value="IspG_C"/>
</dbReference>
<evidence type="ECO:0000256" key="3">
    <source>
        <dbReference type="ARBA" id="ARBA00023002"/>
    </source>
</evidence>
<accession>A0A1W1VQ98</accession>
<evidence type="ECO:0000259" key="8">
    <source>
        <dbReference type="Pfam" id="PF04551"/>
    </source>
</evidence>
<dbReference type="GO" id="GO:0046429">
    <property type="term" value="F:4-hydroxy-3-methylbut-2-en-1-yl diphosphate synthase activity (ferredoxin)"/>
    <property type="evidence" value="ECO:0007669"/>
    <property type="project" value="UniProtKB-UniRule"/>
</dbReference>
<dbReference type="AlphaFoldDB" id="A0A1W1VQ98"/>
<keyword evidence="2 7" id="KW-0479">Metal-binding</keyword>
<dbReference type="GO" id="GO:0141197">
    <property type="term" value="F:4-hydroxy-3-methylbut-2-enyl-diphosphate synthase activity (flavodoxin)"/>
    <property type="evidence" value="ECO:0007669"/>
    <property type="project" value="UniProtKB-EC"/>
</dbReference>
<dbReference type="GO" id="GO:0051539">
    <property type="term" value="F:4 iron, 4 sulfur cluster binding"/>
    <property type="evidence" value="ECO:0007669"/>
    <property type="project" value="UniProtKB-UniRule"/>
</dbReference>
<dbReference type="HAMAP" id="MF_00159">
    <property type="entry name" value="IspG"/>
    <property type="match status" value="1"/>
</dbReference>
<evidence type="ECO:0000313" key="10">
    <source>
        <dbReference type="EMBL" id="SMB95528.1"/>
    </source>
</evidence>
<comment type="pathway">
    <text evidence="7">Isoprenoid biosynthesis; isopentenyl diphosphate biosynthesis via DXP pathway; isopentenyl diphosphate from 1-deoxy-D-xylulose 5-phosphate: step 5/6.</text>
</comment>
<gene>
    <name evidence="7" type="primary">ispG</name>
    <name evidence="10" type="ORF">SAMN00808754_1264</name>
</gene>
<evidence type="ECO:0000259" key="9">
    <source>
        <dbReference type="Pfam" id="PF26540"/>
    </source>
</evidence>
<comment type="similarity">
    <text evidence="7">Belongs to the IspG family.</text>
</comment>
<dbReference type="PANTHER" id="PTHR30454:SF0">
    <property type="entry name" value="4-HYDROXY-3-METHYLBUT-2-EN-1-YL DIPHOSPHATE SYNTHASE (FERREDOXIN), CHLOROPLASTIC"/>
    <property type="match status" value="1"/>
</dbReference>
<evidence type="ECO:0000256" key="1">
    <source>
        <dbReference type="ARBA" id="ARBA00022485"/>
    </source>
</evidence>
<evidence type="ECO:0000256" key="7">
    <source>
        <dbReference type="HAMAP-Rule" id="MF_00159"/>
    </source>
</evidence>
<dbReference type="Pfam" id="PF26540">
    <property type="entry name" value="GcpE_C"/>
    <property type="match status" value="1"/>
</dbReference>
<keyword evidence="5 7" id="KW-0411">Iron-sulfur</keyword>
<dbReference type="GO" id="GO:0019288">
    <property type="term" value="P:isopentenyl diphosphate biosynthetic process, methylerythritol 4-phosphate pathway"/>
    <property type="evidence" value="ECO:0007669"/>
    <property type="project" value="UniProtKB-UniRule"/>
</dbReference>
<dbReference type="InterPro" id="IPR016425">
    <property type="entry name" value="IspG_bac"/>
</dbReference>
<dbReference type="Proteomes" id="UP000192569">
    <property type="component" value="Chromosome I"/>
</dbReference>
<dbReference type="SUPFAM" id="SSF56014">
    <property type="entry name" value="Nitrite and sulphite reductase 4Fe-4S domain-like"/>
    <property type="match status" value="1"/>
</dbReference>
<name>A0A1W1VQ98_9FIRM</name>
<sequence length="362" mass="38906">MNSIQRRASKRIYVGQVPIGGGAPIVVQSMTNTDTRDVNATVNQIRRLEEAGCEIVRVAVPDREAARAIKKIKERIRLPLIADIHFDYRLALEALEAGADGLRINPGNIGGSQALKAVAREASERKVPIRVGVNAGSLDKKVVAAHGGITPEAMVTSALEAIHLLEDQGFYDLKVSLKASDVLLMVEAYRLLAEKVNYPFHLGVTEAGPPLAGAVKSAVGIGILLSQGIGDTIRVSLTGDPVLEVEVAYQILRSLGLRQRGIELISCPTCGRCQIELENLVAEVEKKIKGLPYPLRVAVMGCAVNGPGEASQADVGIAGGRGWGLLFREGKPIRRVPESQLVDALMEEIDKIVREREGENAR</sequence>
<feature type="binding site" evidence="7">
    <location>
        <position position="267"/>
    </location>
    <ligand>
        <name>[4Fe-4S] cluster</name>
        <dbReference type="ChEBI" id="CHEBI:49883"/>
    </ligand>
</feature>
<feature type="binding site" evidence="7">
    <location>
        <position position="302"/>
    </location>
    <ligand>
        <name>[4Fe-4S] cluster</name>
        <dbReference type="ChEBI" id="CHEBI:49883"/>
    </ligand>
</feature>
<dbReference type="UniPathway" id="UPA00056">
    <property type="reaction ID" value="UER00096"/>
</dbReference>
<evidence type="ECO:0000256" key="2">
    <source>
        <dbReference type="ARBA" id="ARBA00022723"/>
    </source>
</evidence>
<feature type="domain" description="IspG TIM-barrel" evidence="8">
    <location>
        <begin position="10"/>
        <end position="249"/>
    </location>
</feature>
<keyword evidence="6 7" id="KW-0414">Isoprene biosynthesis</keyword>
<dbReference type="Gene3D" id="3.30.413.10">
    <property type="entry name" value="Sulfite Reductase Hemoprotein, domain 1"/>
    <property type="match status" value="1"/>
</dbReference>
<dbReference type="OrthoDB" id="9803214at2"/>
<evidence type="ECO:0000313" key="11">
    <source>
        <dbReference type="Proteomes" id="UP000192569"/>
    </source>
</evidence>
<feature type="binding site" evidence="7">
    <location>
        <position position="309"/>
    </location>
    <ligand>
        <name>[4Fe-4S] cluster</name>
        <dbReference type="ChEBI" id="CHEBI:49883"/>
    </ligand>
</feature>
<dbReference type="GO" id="GO:0016114">
    <property type="term" value="P:terpenoid biosynthetic process"/>
    <property type="evidence" value="ECO:0007669"/>
    <property type="project" value="InterPro"/>
</dbReference>
<dbReference type="PIRSF" id="PIRSF004640">
    <property type="entry name" value="IspG"/>
    <property type="match status" value="1"/>
</dbReference>
<keyword evidence="4 7" id="KW-0408">Iron</keyword>
<dbReference type="InterPro" id="IPR004588">
    <property type="entry name" value="IspG_bac-typ"/>
</dbReference>
<dbReference type="FunFam" id="3.20.20.20:FF:000001">
    <property type="entry name" value="4-hydroxy-3-methylbut-2-en-1-yl diphosphate synthase (flavodoxin)"/>
    <property type="match status" value="1"/>
</dbReference>
<keyword evidence="1 7" id="KW-0004">4Fe-4S</keyword>
<dbReference type="SUPFAM" id="SSF51717">
    <property type="entry name" value="Dihydropteroate synthetase-like"/>
    <property type="match status" value="1"/>
</dbReference>
<reference evidence="10 11" key="1">
    <citation type="submission" date="2017-04" db="EMBL/GenBank/DDBJ databases">
        <authorList>
            <person name="Afonso C.L."/>
            <person name="Miller P.J."/>
            <person name="Scott M.A."/>
            <person name="Spackman E."/>
            <person name="Goraichik I."/>
            <person name="Dimitrov K.M."/>
            <person name="Suarez D.L."/>
            <person name="Swayne D.E."/>
        </authorList>
    </citation>
    <scope>NUCLEOTIDE SEQUENCE [LARGE SCALE GENOMIC DNA]</scope>
    <source>
        <strain evidence="10 11">ToBE</strain>
    </source>
</reference>
<proteinExistence type="inferred from homology"/>
<organism evidence="10 11">
    <name type="scientific">Thermanaeromonas toyohensis ToBE</name>
    <dbReference type="NCBI Taxonomy" id="698762"/>
    <lineage>
        <taxon>Bacteria</taxon>
        <taxon>Bacillati</taxon>
        <taxon>Bacillota</taxon>
        <taxon>Clostridia</taxon>
        <taxon>Neomoorellales</taxon>
        <taxon>Neomoorellaceae</taxon>
        <taxon>Thermanaeromonas</taxon>
    </lineage>
</organism>
<dbReference type="InterPro" id="IPR045854">
    <property type="entry name" value="NO2/SO3_Rdtase_4Fe4S_sf"/>
</dbReference>
<dbReference type="RefSeq" id="WP_084664888.1">
    <property type="nucleotide sequence ID" value="NZ_LT838272.1"/>
</dbReference>
<evidence type="ECO:0000256" key="5">
    <source>
        <dbReference type="ARBA" id="ARBA00023014"/>
    </source>
</evidence>
<dbReference type="NCBIfam" id="NF001540">
    <property type="entry name" value="PRK00366.1"/>
    <property type="match status" value="1"/>
</dbReference>
<dbReference type="EC" id="1.17.7.3" evidence="7"/>
<dbReference type="InterPro" id="IPR058578">
    <property type="entry name" value="IspG_TIM"/>
</dbReference>
<evidence type="ECO:0000256" key="4">
    <source>
        <dbReference type="ARBA" id="ARBA00023004"/>
    </source>
</evidence>